<dbReference type="OrthoDB" id="9449373at2759"/>
<dbReference type="InterPro" id="IPR036179">
    <property type="entry name" value="Ig-like_dom_sf"/>
</dbReference>
<feature type="domain" description="Ig-like" evidence="2">
    <location>
        <begin position="342"/>
        <end position="446"/>
    </location>
</feature>
<accession>A0A2G8KP04</accession>
<dbReference type="SMART" id="SM00409">
    <property type="entry name" value="IG"/>
    <property type="match status" value="3"/>
</dbReference>
<reference evidence="3 4" key="1">
    <citation type="journal article" date="2017" name="PLoS Biol.">
        <title>The sea cucumber genome provides insights into morphological evolution and visceral regeneration.</title>
        <authorList>
            <person name="Zhang X."/>
            <person name="Sun L."/>
            <person name="Yuan J."/>
            <person name="Sun Y."/>
            <person name="Gao Y."/>
            <person name="Zhang L."/>
            <person name="Li S."/>
            <person name="Dai H."/>
            <person name="Hamel J.F."/>
            <person name="Liu C."/>
            <person name="Yu Y."/>
            <person name="Liu S."/>
            <person name="Lin W."/>
            <person name="Guo K."/>
            <person name="Jin S."/>
            <person name="Xu P."/>
            <person name="Storey K.B."/>
            <person name="Huan P."/>
            <person name="Zhang T."/>
            <person name="Zhou Y."/>
            <person name="Zhang J."/>
            <person name="Lin C."/>
            <person name="Li X."/>
            <person name="Xing L."/>
            <person name="Huo D."/>
            <person name="Sun M."/>
            <person name="Wang L."/>
            <person name="Mercier A."/>
            <person name="Li F."/>
            <person name="Yang H."/>
            <person name="Xiang J."/>
        </authorList>
    </citation>
    <scope>NUCLEOTIDE SEQUENCE [LARGE SCALE GENOMIC DNA]</scope>
    <source>
        <strain evidence="3">Shaxun</strain>
        <tissue evidence="3">Muscle</tissue>
    </source>
</reference>
<feature type="chain" id="PRO_5013607340" evidence="1">
    <location>
        <begin position="25"/>
        <end position="1017"/>
    </location>
</feature>
<keyword evidence="4" id="KW-1185">Reference proteome</keyword>
<dbReference type="SUPFAM" id="SSF48726">
    <property type="entry name" value="Immunoglobulin"/>
    <property type="match status" value="2"/>
</dbReference>
<comment type="caution">
    <text evidence="3">The sequence shown here is derived from an EMBL/GenBank/DDBJ whole genome shotgun (WGS) entry which is preliminary data.</text>
</comment>
<dbReference type="Gene3D" id="2.60.40.10">
    <property type="entry name" value="Immunoglobulins"/>
    <property type="match status" value="2"/>
</dbReference>
<dbReference type="AlphaFoldDB" id="A0A2G8KP04"/>
<evidence type="ECO:0000313" key="4">
    <source>
        <dbReference type="Proteomes" id="UP000230750"/>
    </source>
</evidence>
<dbReference type="InterPro" id="IPR003599">
    <property type="entry name" value="Ig_sub"/>
</dbReference>
<evidence type="ECO:0000259" key="2">
    <source>
        <dbReference type="PROSITE" id="PS50835"/>
    </source>
</evidence>
<dbReference type="InterPro" id="IPR007110">
    <property type="entry name" value="Ig-like_dom"/>
</dbReference>
<evidence type="ECO:0000313" key="3">
    <source>
        <dbReference type="EMBL" id="PIK49746.1"/>
    </source>
</evidence>
<dbReference type="PROSITE" id="PS50835">
    <property type="entry name" value="IG_LIKE"/>
    <property type="match status" value="1"/>
</dbReference>
<dbReference type="PANTHER" id="PTHR14819">
    <property type="entry name" value="GTP-BINDING"/>
    <property type="match status" value="1"/>
</dbReference>
<name>A0A2G8KP04_STIJA</name>
<dbReference type="InterPro" id="IPR057365">
    <property type="entry name" value="URGCP"/>
</dbReference>
<gene>
    <name evidence="3" type="ORF">BSL78_13371</name>
</gene>
<sequence length="1017" mass="114399">MAVFLKNYLIICVLLAVASRPLTSEEGEELSHFCNDTQHFDYGVSATIQCHFPENFYSVYWYNSAEVRETSIISQKDSRKDGDGYTSGEYDISSDGSLIINKVTLQHNHTFSVAIFLTKDADPIIRLVLVIVKDIIEGCNSKQYLEYGKPGTIQCVFIDYFGVFWYNSTDVKRTPMLSYKKSEKSGDGFFSKEFDILTNGSLVINNVSLRHDHVISVVIMKTKYADPLVVNVSVHVIAYPAVLNPVIDHCGGDTLCLKTVEKTLDLSCYVHGSRPPIDLFWRSFRGGVYMPSTFNVLVEDILYNSFANVSNFHVNEMTLLICEANDTTSFLQNNASMILLEPMKTSDASKLPIKNLYVQNGANISLMCAGMQTEVSFTLWKKTTNEMETSDLILSALGRQIVFVKRHRISHNGTLAVHGIRIADEGVYSCISGDGITVKEVCYNVTVIVNPTMESPVIDKCQHQGMCEITMANSMTIACLIQGIRPAVDLEWDIPHDNPKEVISLEKDKHITEKADGTFDVSIEGRFERKDITIERLHVVCKGTDETIQPFLPNRLSRNFTLVFTKEHPMIQSSTRESETLSTNESVDKVDWNIVALLACFALLITVVVRYIIRKTKGYLHKTKERNVETSTSSSDLSDPSTQSLIVDTPMESISSGQDNCITNSFEELRNKIGLRDWIEDGLITRSKTQSRKVNDDAVSIFFNRLLSDNVEVTKLLKELSTVLMNEPVNCRDLLFAIIHSCDPILRQETLFTMCLKNSAVPIVLPEPTKEKRIACLLADFENISKTWKTGDQDYERNVTTHPFPSVGVVRIGDLVNCSKSSVLNTLLGKVQGYPNRTYFYSRNEDNYYPEWSNGTIEAAWFLPNGNPSEEEYLLTKELCILNHRGPIGMANFSLQEKFLYKFSTCILVFVSDRIENQAEDKIISICSETEANVIVVQTSENITTGLKCLQRKNLTIIDVKGRYSEMAIAEAICKSLTSIVAVSEDFKTLDIHGREICEDLGIGLEYKGTIRQKITS</sequence>
<dbReference type="Proteomes" id="UP000230750">
    <property type="component" value="Unassembled WGS sequence"/>
</dbReference>
<dbReference type="InterPro" id="IPR013783">
    <property type="entry name" value="Ig-like_fold"/>
</dbReference>
<dbReference type="PANTHER" id="PTHR14819:SF9">
    <property type="entry name" value="UP-REGULATOR OF CELL PROLIFERATION-LIKE"/>
    <property type="match status" value="1"/>
</dbReference>
<evidence type="ECO:0000256" key="1">
    <source>
        <dbReference type="SAM" id="SignalP"/>
    </source>
</evidence>
<keyword evidence="1" id="KW-0732">Signal</keyword>
<proteinExistence type="predicted"/>
<dbReference type="Pfam" id="PF25496">
    <property type="entry name" value="URGCP"/>
    <property type="match status" value="1"/>
</dbReference>
<organism evidence="3 4">
    <name type="scientific">Stichopus japonicus</name>
    <name type="common">Sea cucumber</name>
    <dbReference type="NCBI Taxonomy" id="307972"/>
    <lineage>
        <taxon>Eukaryota</taxon>
        <taxon>Metazoa</taxon>
        <taxon>Echinodermata</taxon>
        <taxon>Eleutherozoa</taxon>
        <taxon>Echinozoa</taxon>
        <taxon>Holothuroidea</taxon>
        <taxon>Aspidochirotacea</taxon>
        <taxon>Aspidochirotida</taxon>
        <taxon>Stichopodidae</taxon>
        <taxon>Apostichopus</taxon>
    </lineage>
</organism>
<dbReference type="EMBL" id="MRZV01000449">
    <property type="protein sequence ID" value="PIK49746.1"/>
    <property type="molecule type" value="Genomic_DNA"/>
</dbReference>
<dbReference type="InterPro" id="IPR052986">
    <property type="entry name" value="VLIG_GTPase"/>
</dbReference>
<feature type="signal peptide" evidence="1">
    <location>
        <begin position="1"/>
        <end position="24"/>
    </location>
</feature>
<protein>
    <submittedName>
        <fullName evidence="3">Putative interferon-induced very large GTPase 1-like</fullName>
    </submittedName>
</protein>